<dbReference type="AlphaFoldDB" id="A0A8H6F6E9"/>
<reference evidence="2 3" key="1">
    <citation type="journal article" date="2020" name="Genomics">
        <title>Complete, high-quality genomes from long-read metagenomic sequencing of two wolf lichen thalli reveals enigmatic genome architecture.</title>
        <authorList>
            <person name="McKenzie S.K."/>
            <person name="Walston R.F."/>
            <person name="Allen J.L."/>
        </authorList>
    </citation>
    <scope>NUCLEOTIDE SEQUENCE [LARGE SCALE GENOMIC DNA]</scope>
    <source>
        <strain evidence="2">WasteWater1</strain>
    </source>
</reference>
<evidence type="ECO:0000313" key="3">
    <source>
        <dbReference type="Proteomes" id="UP000593566"/>
    </source>
</evidence>
<dbReference type="Proteomes" id="UP000593566">
    <property type="component" value="Unassembled WGS sequence"/>
</dbReference>
<proteinExistence type="predicted"/>
<evidence type="ECO:0000313" key="2">
    <source>
        <dbReference type="EMBL" id="KAF6217462.1"/>
    </source>
</evidence>
<name>A0A8H6F6E9_9LECA</name>
<feature type="chain" id="PRO_5034517611" description="Ecp2 effector protein domain-containing protein" evidence="1">
    <location>
        <begin position="21"/>
        <end position="321"/>
    </location>
</feature>
<evidence type="ECO:0008006" key="4">
    <source>
        <dbReference type="Google" id="ProtNLM"/>
    </source>
</evidence>
<organism evidence="2 3">
    <name type="scientific">Letharia lupina</name>
    <dbReference type="NCBI Taxonomy" id="560253"/>
    <lineage>
        <taxon>Eukaryota</taxon>
        <taxon>Fungi</taxon>
        <taxon>Dikarya</taxon>
        <taxon>Ascomycota</taxon>
        <taxon>Pezizomycotina</taxon>
        <taxon>Lecanoromycetes</taxon>
        <taxon>OSLEUM clade</taxon>
        <taxon>Lecanoromycetidae</taxon>
        <taxon>Lecanorales</taxon>
        <taxon>Lecanorineae</taxon>
        <taxon>Parmeliaceae</taxon>
        <taxon>Letharia</taxon>
    </lineage>
</organism>
<sequence>MSSLFSYLATYYLLPTFVISLALHPPQIRDGSITLTKPSLLLPSLNASAGSENSNTMPILTWAKVSCDDRSFGNPPAASCKDALAQIPQDPATIITDPERSYGPRGKGSWDVNLPKRYVGSDGQCIIDLIQTSYPSHVRNDDLLGAATIIQQECVEKAIPPKGGVVFDMADELNFVLLMQSWSPPFVRCSNTPLATRPVSASCQTILDTMNVSIEQTTFGAVGIAGVEEHLPQVLTEREHHCPLLSMKRFFLLKSAACSLATGQCSITVDTTAPDDAASWFDLWQAAVALDGMCARGGRAGKARFLGESMLNECCLVSYEQ</sequence>
<comment type="caution">
    <text evidence="2">The sequence shown here is derived from an EMBL/GenBank/DDBJ whole genome shotgun (WGS) entry which is preliminary data.</text>
</comment>
<evidence type="ECO:0000256" key="1">
    <source>
        <dbReference type="SAM" id="SignalP"/>
    </source>
</evidence>
<dbReference type="EMBL" id="JACCJB010000027">
    <property type="protein sequence ID" value="KAF6217462.1"/>
    <property type="molecule type" value="Genomic_DNA"/>
</dbReference>
<keyword evidence="1" id="KW-0732">Signal</keyword>
<dbReference type="RefSeq" id="XP_037146897.1">
    <property type="nucleotide sequence ID" value="XM_037297696.1"/>
</dbReference>
<keyword evidence="3" id="KW-1185">Reference proteome</keyword>
<accession>A0A8H6F6E9</accession>
<gene>
    <name evidence="2" type="ORF">HO133_006800</name>
</gene>
<feature type="signal peptide" evidence="1">
    <location>
        <begin position="1"/>
        <end position="20"/>
    </location>
</feature>
<dbReference type="GeneID" id="59335200"/>
<protein>
    <recommendedName>
        <fullName evidence="4">Ecp2 effector protein domain-containing protein</fullName>
    </recommendedName>
</protein>